<evidence type="ECO:0000256" key="1">
    <source>
        <dbReference type="SAM" id="MobiDB-lite"/>
    </source>
</evidence>
<keyword evidence="3" id="KW-1185">Reference proteome</keyword>
<evidence type="ECO:0000313" key="2">
    <source>
        <dbReference type="EMBL" id="RNA25766.1"/>
    </source>
</evidence>
<dbReference type="EMBL" id="REGN01002862">
    <property type="protein sequence ID" value="RNA25766.1"/>
    <property type="molecule type" value="Genomic_DNA"/>
</dbReference>
<evidence type="ECO:0000313" key="3">
    <source>
        <dbReference type="Proteomes" id="UP000276133"/>
    </source>
</evidence>
<sequence length="99" mass="11351">MVMAGLTFEPIVAEPVHRRHHPPRSQIPQFHWLKVGFPNLSREAKNDISIETYMTYVSKCFDFAKLCKKKTKSSQSLDESLSGESEDEGEDEVYSSEEN</sequence>
<feature type="compositionally biased region" description="Acidic residues" evidence="1">
    <location>
        <begin position="84"/>
        <end position="99"/>
    </location>
</feature>
<proteinExistence type="predicted"/>
<gene>
    <name evidence="2" type="ORF">BpHYR1_038863</name>
</gene>
<feature type="region of interest" description="Disordered" evidence="1">
    <location>
        <begin position="70"/>
        <end position="99"/>
    </location>
</feature>
<comment type="caution">
    <text evidence="2">The sequence shown here is derived from an EMBL/GenBank/DDBJ whole genome shotgun (WGS) entry which is preliminary data.</text>
</comment>
<dbReference type="AlphaFoldDB" id="A0A3M7RQE0"/>
<protein>
    <submittedName>
        <fullName evidence="2">Uncharacterized protein</fullName>
    </submittedName>
</protein>
<accession>A0A3M7RQE0</accession>
<name>A0A3M7RQE0_BRAPC</name>
<reference evidence="2 3" key="1">
    <citation type="journal article" date="2018" name="Sci. Rep.">
        <title>Genomic signatures of local adaptation to the degree of environmental predictability in rotifers.</title>
        <authorList>
            <person name="Franch-Gras L."/>
            <person name="Hahn C."/>
            <person name="Garcia-Roger E.M."/>
            <person name="Carmona M.J."/>
            <person name="Serra M."/>
            <person name="Gomez A."/>
        </authorList>
    </citation>
    <scope>NUCLEOTIDE SEQUENCE [LARGE SCALE GENOMIC DNA]</scope>
    <source>
        <strain evidence="2">HYR1</strain>
    </source>
</reference>
<dbReference type="Proteomes" id="UP000276133">
    <property type="component" value="Unassembled WGS sequence"/>
</dbReference>
<feature type="compositionally biased region" description="Low complexity" evidence="1">
    <location>
        <begin position="73"/>
        <end position="83"/>
    </location>
</feature>
<organism evidence="2 3">
    <name type="scientific">Brachionus plicatilis</name>
    <name type="common">Marine rotifer</name>
    <name type="synonym">Brachionus muelleri</name>
    <dbReference type="NCBI Taxonomy" id="10195"/>
    <lineage>
        <taxon>Eukaryota</taxon>
        <taxon>Metazoa</taxon>
        <taxon>Spiralia</taxon>
        <taxon>Gnathifera</taxon>
        <taxon>Rotifera</taxon>
        <taxon>Eurotatoria</taxon>
        <taxon>Monogononta</taxon>
        <taxon>Pseudotrocha</taxon>
        <taxon>Ploima</taxon>
        <taxon>Brachionidae</taxon>
        <taxon>Brachionus</taxon>
    </lineage>
</organism>